<accession>A0ABV7YXE5</accession>
<gene>
    <name evidence="2" type="ORF">ACFOOI_13565</name>
</gene>
<dbReference type="RefSeq" id="WP_379838524.1">
    <property type="nucleotide sequence ID" value="NZ_JBHRYQ010000001.1"/>
</dbReference>
<proteinExistence type="predicted"/>
<dbReference type="SUPFAM" id="SSF49464">
    <property type="entry name" value="Carboxypeptidase regulatory domain-like"/>
    <property type="match status" value="1"/>
</dbReference>
<dbReference type="Proteomes" id="UP001595616">
    <property type="component" value="Unassembled WGS sequence"/>
</dbReference>
<dbReference type="Pfam" id="PF18939">
    <property type="entry name" value="DUF5686"/>
    <property type="match status" value="1"/>
</dbReference>
<dbReference type="EMBL" id="JBHRYQ010000001">
    <property type="protein sequence ID" value="MFC3811685.1"/>
    <property type="molecule type" value="Genomic_DNA"/>
</dbReference>
<name>A0ABV7YXE5_9BACT</name>
<feature type="chain" id="PRO_5047106452" evidence="1">
    <location>
        <begin position="23"/>
        <end position="857"/>
    </location>
</feature>
<comment type="caution">
    <text evidence="2">The sequence shown here is derived from an EMBL/GenBank/DDBJ whole genome shotgun (WGS) entry which is preliminary data.</text>
</comment>
<dbReference type="Gene3D" id="2.60.40.1120">
    <property type="entry name" value="Carboxypeptidase-like, regulatory domain"/>
    <property type="match status" value="1"/>
</dbReference>
<evidence type="ECO:0000256" key="1">
    <source>
        <dbReference type="SAM" id="SignalP"/>
    </source>
</evidence>
<evidence type="ECO:0000313" key="3">
    <source>
        <dbReference type="Proteomes" id="UP001595616"/>
    </source>
</evidence>
<reference evidence="3" key="1">
    <citation type="journal article" date="2019" name="Int. J. Syst. Evol. Microbiol.">
        <title>The Global Catalogue of Microorganisms (GCM) 10K type strain sequencing project: providing services to taxonomists for standard genome sequencing and annotation.</title>
        <authorList>
            <consortium name="The Broad Institute Genomics Platform"/>
            <consortium name="The Broad Institute Genome Sequencing Center for Infectious Disease"/>
            <person name="Wu L."/>
            <person name="Ma J."/>
        </authorList>
    </citation>
    <scope>NUCLEOTIDE SEQUENCE [LARGE SCALE GENOMIC DNA]</scope>
    <source>
        <strain evidence="3">CECT 7956</strain>
    </source>
</reference>
<feature type="signal peptide" evidence="1">
    <location>
        <begin position="1"/>
        <end position="22"/>
    </location>
</feature>
<keyword evidence="1" id="KW-0732">Signal</keyword>
<dbReference type="Pfam" id="PF13715">
    <property type="entry name" value="CarbopepD_reg_2"/>
    <property type="match status" value="1"/>
</dbReference>
<keyword evidence="3" id="KW-1185">Reference proteome</keyword>
<protein>
    <submittedName>
        <fullName evidence="2">DUF5686 and carboxypeptidase regulatory-like domain-containing protein</fullName>
    </submittedName>
</protein>
<dbReference type="InterPro" id="IPR043741">
    <property type="entry name" value="DUF5686"/>
</dbReference>
<organism evidence="2 3">
    <name type="scientific">Lacihabitans lacunae</name>
    <dbReference type="NCBI Taxonomy" id="1028214"/>
    <lineage>
        <taxon>Bacteria</taxon>
        <taxon>Pseudomonadati</taxon>
        <taxon>Bacteroidota</taxon>
        <taxon>Cytophagia</taxon>
        <taxon>Cytophagales</taxon>
        <taxon>Leadbetterellaceae</taxon>
        <taxon>Lacihabitans</taxon>
    </lineage>
</organism>
<dbReference type="InterPro" id="IPR008969">
    <property type="entry name" value="CarboxyPept-like_regulatory"/>
</dbReference>
<sequence length="857" mass="97994">MKLTKALLYSLSLVFSSFSAFSFSLKGVVLDEKNEPLPFASIFVKSTSLGTTSNSQGEFLISLQPGKYEVVFRYLGYESVTKTIEIKNNDVVENVSLKPSVILLADAVVGKSKEDPASTIMRKTIGMSVFHYKELLSFDYKTYLKGSLKVLEVPFLIKKAMEKEFFKKGQLYVFENVGQVSFRAPNSFSQRIIGTKDNLPPNLKGNISFNAGKYEIYSPNNAISPVTRKGAKNYRYEYLGYFMDNEQVINKIKVIPKNKLVGYSGVMNIVDDTWYIHSYDFTSIETESTNHTKAIFQPVDGIWFINNLNLNSKIDYMGLELEMKAVVSYKDLKFKKDPRYASVKPEIVDEKLFKEAADLPKASKVSKKLNLAQLKDIGKELQKEDFQDLKKQNRAYVSKNTTYKVDSLAGKKDSLFWEAERQVPLTLVELKGFEQADSIYLANFDKINAKVKKDSLQKVAPNKFKIKHLVGGNMYQYLKQSDTLSSYYKYQLRAISLVKDTRFNAVEGYDIGLPGLAFRHNYTADKSFNVDLKPYYSISRNKLNGQVGAWVVLPNSNLSFSVGRRVVQFNENNPVNTLVNEVFALLGNQHLAKFYEKNFVNMAYQIKPSPKWQFGTAASFTQRNLMDNIVNQGYIKNTSFFEPNNFGGVIGAKSGNSALIKWSNTVAFSPKAMYAYYNGKKRIEKVFSPRFEMTNTFYFNDSFFGNIELKGQQQFRIRSADLSARVNVGTFYGSGPQYFFDYKHFDGNLLWVNSHNSFRNLDYYAYSTNKSYAQYFLELKPEKLLLSQFVALRKKGISEYLIHNYLKTPEISHIEFGYGLGFLNRTVAMEVVSSINNRTYDKTSLRLTLPLSTRRFQ</sequence>
<evidence type="ECO:0000313" key="2">
    <source>
        <dbReference type="EMBL" id="MFC3811685.1"/>
    </source>
</evidence>